<evidence type="ECO:0000313" key="2">
    <source>
        <dbReference type="EMBL" id="MEX8194266.1"/>
    </source>
</evidence>
<reference evidence="2 3" key="1">
    <citation type="journal article" date="2013" name="Int. J. Syst. Evol. Microbiol.">
        <title>Comamonas guangdongensis sp. nov., isolated from subterranean forest sediment, and emended description of the genus Comamonas.</title>
        <authorList>
            <person name="Zhang J."/>
            <person name="Wang Y."/>
            <person name="Zhou S."/>
            <person name="Wu C."/>
            <person name="He J."/>
            <person name="Li F."/>
        </authorList>
    </citation>
    <scope>NUCLEOTIDE SEQUENCE [LARGE SCALE GENOMIC DNA]</scope>
    <source>
        <strain evidence="2 3">CCTCC AB2011133</strain>
    </source>
</reference>
<keyword evidence="3" id="KW-1185">Reference proteome</keyword>
<evidence type="ECO:0000313" key="3">
    <source>
        <dbReference type="Proteomes" id="UP001561046"/>
    </source>
</evidence>
<feature type="chain" id="PRO_5046672001" evidence="1">
    <location>
        <begin position="30"/>
        <end position="165"/>
    </location>
</feature>
<dbReference type="InterPro" id="IPR007332">
    <property type="entry name" value="DUF411"/>
</dbReference>
<gene>
    <name evidence="2" type="ORF">AB6724_15620</name>
</gene>
<dbReference type="SUPFAM" id="SSF52833">
    <property type="entry name" value="Thioredoxin-like"/>
    <property type="match status" value="1"/>
</dbReference>
<dbReference type="PROSITE" id="PS51318">
    <property type="entry name" value="TAT"/>
    <property type="match status" value="1"/>
</dbReference>
<dbReference type="InterPro" id="IPR006311">
    <property type="entry name" value="TAT_signal"/>
</dbReference>
<name>A0ABV3ZXC1_9BURK</name>
<dbReference type="Pfam" id="PF04214">
    <property type="entry name" value="DUF411"/>
    <property type="match status" value="1"/>
</dbReference>
<keyword evidence="1" id="KW-0732">Signal</keyword>
<proteinExistence type="predicted"/>
<accession>A0ABV3ZXC1</accession>
<feature type="signal peptide" evidence="1">
    <location>
        <begin position="1"/>
        <end position="29"/>
    </location>
</feature>
<dbReference type="RefSeq" id="WP_369339451.1">
    <property type="nucleotide sequence ID" value="NZ_JBFYGN010000019.1"/>
</dbReference>
<dbReference type="EMBL" id="JBFYGN010000019">
    <property type="protein sequence ID" value="MEX8194266.1"/>
    <property type="molecule type" value="Genomic_DNA"/>
</dbReference>
<sequence length="165" mass="17441">MKSTNRRHALRLLAAAAAFTSTAALPTLAATPAKIPMEVWKDPNCGCCKDWVAIMEKSGFAVTVHDTGNNAVRAKLGLPQRLGSCHTALVGGYLVEGHVPAADVHKLLKEKPKALGLTVPGMPVGSPGMDGPEYGGRKDPYEVLLVTKNLMNSEVSTSVFTGYRG</sequence>
<dbReference type="InterPro" id="IPR036249">
    <property type="entry name" value="Thioredoxin-like_sf"/>
</dbReference>
<organism evidence="2 3">
    <name type="scientific">Comamonas guangdongensis</name>
    <dbReference type="NCBI Taxonomy" id="510515"/>
    <lineage>
        <taxon>Bacteria</taxon>
        <taxon>Pseudomonadati</taxon>
        <taxon>Pseudomonadota</taxon>
        <taxon>Betaproteobacteria</taxon>
        <taxon>Burkholderiales</taxon>
        <taxon>Comamonadaceae</taxon>
        <taxon>Comamonas</taxon>
    </lineage>
</organism>
<evidence type="ECO:0000256" key="1">
    <source>
        <dbReference type="SAM" id="SignalP"/>
    </source>
</evidence>
<dbReference type="Proteomes" id="UP001561046">
    <property type="component" value="Unassembled WGS sequence"/>
</dbReference>
<protein>
    <submittedName>
        <fullName evidence="2">DUF411 domain-containing protein</fullName>
    </submittedName>
</protein>
<comment type="caution">
    <text evidence="2">The sequence shown here is derived from an EMBL/GenBank/DDBJ whole genome shotgun (WGS) entry which is preliminary data.</text>
</comment>